<dbReference type="Gene3D" id="3.40.640.10">
    <property type="entry name" value="Type I PLP-dependent aspartate aminotransferase-like (Major domain)"/>
    <property type="match status" value="1"/>
</dbReference>
<dbReference type="Gene3D" id="3.90.1150.10">
    <property type="entry name" value="Aspartate Aminotransferase, domain 1"/>
    <property type="match status" value="1"/>
</dbReference>
<dbReference type="AlphaFoldDB" id="A0AAC9LCW3"/>
<dbReference type="PANTHER" id="PTHR43094:SF1">
    <property type="entry name" value="AMINOTRANSFERASE CLASS-III"/>
    <property type="match status" value="1"/>
</dbReference>
<dbReference type="EC" id="2.6.1.-" evidence="6"/>
<dbReference type="InterPro" id="IPR049704">
    <property type="entry name" value="Aminotrans_3_PPA_site"/>
</dbReference>
<evidence type="ECO:0000256" key="5">
    <source>
        <dbReference type="RuleBase" id="RU003560"/>
    </source>
</evidence>
<reference evidence="7" key="1">
    <citation type="submission" date="2016-06" db="EMBL/GenBank/DDBJ databases">
        <title>Complete genome sequence of Actinoalloteichus fjordicus DSM 46855 (=ADI127-17), type strain of the new species Actinoalloteichus fjordicus.</title>
        <authorList>
            <person name="Ruckert C."/>
            <person name="Nouioui I."/>
            <person name="Willmese J."/>
            <person name="van Wezel G."/>
            <person name="Klenk H.-P."/>
            <person name="Kalinowski J."/>
            <person name="Zotchev S.B."/>
        </authorList>
    </citation>
    <scope>NUCLEOTIDE SEQUENCE [LARGE SCALE GENOMIC DNA]</scope>
    <source>
        <strain evidence="7">ADI127-7</strain>
    </source>
</reference>
<dbReference type="InterPro" id="IPR015422">
    <property type="entry name" value="PyrdxlP-dep_Trfase_small"/>
</dbReference>
<evidence type="ECO:0000256" key="3">
    <source>
        <dbReference type="ARBA" id="ARBA00022679"/>
    </source>
</evidence>
<dbReference type="PROSITE" id="PS00600">
    <property type="entry name" value="AA_TRANSFER_CLASS_3"/>
    <property type="match status" value="1"/>
</dbReference>
<proteinExistence type="inferred from homology"/>
<gene>
    <name evidence="6" type="ORF">UA74_17475</name>
</gene>
<dbReference type="InterPro" id="IPR015421">
    <property type="entry name" value="PyrdxlP-dep_Trfase_major"/>
</dbReference>
<dbReference type="Proteomes" id="UP000185511">
    <property type="component" value="Chromosome"/>
</dbReference>
<evidence type="ECO:0000256" key="1">
    <source>
        <dbReference type="ARBA" id="ARBA00008954"/>
    </source>
</evidence>
<organism evidence="6 7">
    <name type="scientific">Actinoalloteichus fjordicus</name>
    <dbReference type="NCBI Taxonomy" id="1612552"/>
    <lineage>
        <taxon>Bacteria</taxon>
        <taxon>Bacillati</taxon>
        <taxon>Actinomycetota</taxon>
        <taxon>Actinomycetes</taxon>
        <taxon>Pseudonocardiales</taxon>
        <taxon>Pseudonocardiaceae</taxon>
        <taxon>Actinoalloteichus</taxon>
    </lineage>
</organism>
<evidence type="ECO:0000313" key="7">
    <source>
        <dbReference type="Proteomes" id="UP000185511"/>
    </source>
</evidence>
<keyword evidence="4 5" id="KW-0663">Pyridoxal phosphate</keyword>
<dbReference type="GO" id="GO:0008483">
    <property type="term" value="F:transaminase activity"/>
    <property type="evidence" value="ECO:0007669"/>
    <property type="project" value="UniProtKB-KW"/>
</dbReference>
<comment type="similarity">
    <text evidence="1 5">Belongs to the class-III pyridoxal-phosphate-dependent aminotransferase family.</text>
</comment>
<name>A0AAC9LCW3_9PSEU</name>
<dbReference type="GO" id="GO:0030170">
    <property type="term" value="F:pyridoxal phosphate binding"/>
    <property type="evidence" value="ECO:0007669"/>
    <property type="project" value="InterPro"/>
</dbReference>
<dbReference type="SUPFAM" id="SSF53383">
    <property type="entry name" value="PLP-dependent transferases"/>
    <property type="match status" value="1"/>
</dbReference>
<sequence length="425" mass="45486">MQADSIGERVVIVRGSGSTVWDAAGRELLDATGGGLWHSHVGHGRRELADAAARQIAELEYFTTFQEFSTDKTIALATRLAGLAPDDLNKVFFTSGGSDSVETAVKAARLYHRRRGEPDRTWIISRDFGFHGAGYGAGTLTGFELMQAGVGPNLPDVVKVSPPYAYRAAELYGEREPTDFLIAELEETIARIGPGRIAAMVGEPVMGGGGVLTPPDDYWPRVREVLSRHGILLVADEVITAFGRTGSWFESAARGMKPDIITTAKGLTSGYFSLGAVLMRDEIGEVICRETGFFHGYTFSGHPVGSAVALANLDIIEREDLVAGAFPMGDRFRAGLAALADVSTVGDVRVVGAAAAVEMVRDRRTREPMPFPEVFALTARIRDEHGIIVRPYAHNIIMAPPLVMTGDEVGRTTAAVVEVLAGSGA</sequence>
<keyword evidence="3 6" id="KW-0808">Transferase</keyword>
<dbReference type="InterPro" id="IPR005814">
    <property type="entry name" value="Aminotrans_3"/>
</dbReference>
<evidence type="ECO:0000313" key="6">
    <source>
        <dbReference type="EMBL" id="APU15523.1"/>
    </source>
</evidence>
<dbReference type="FunFam" id="3.40.640.10:FF:000014">
    <property type="entry name" value="Adenosylmethionine-8-amino-7-oxononanoate aminotransferase, probable"/>
    <property type="match status" value="1"/>
</dbReference>
<accession>A0AAC9LCW3</accession>
<evidence type="ECO:0000256" key="2">
    <source>
        <dbReference type="ARBA" id="ARBA00022576"/>
    </source>
</evidence>
<protein>
    <submittedName>
        <fullName evidence="6">Adenosylmethionine-8-amino-7-oxononanoate aminotransferase</fullName>
        <ecNumber evidence="6">2.6.1.-</ecNumber>
    </submittedName>
</protein>
<keyword evidence="2 6" id="KW-0032">Aminotransferase</keyword>
<dbReference type="InterPro" id="IPR015424">
    <property type="entry name" value="PyrdxlP-dep_Trfase"/>
</dbReference>
<dbReference type="CDD" id="cd00610">
    <property type="entry name" value="OAT_like"/>
    <property type="match status" value="1"/>
</dbReference>
<dbReference type="Pfam" id="PF00202">
    <property type="entry name" value="Aminotran_3"/>
    <property type="match status" value="1"/>
</dbReference>
<keyword evidence="7" id="KW-1185">Reference proteome</keyword>
<dbReference type="PANTHER" id="PTHR43094">
    <property type="entry name" value="AMINOTRANSFERASE"/>
    <property type="match status" value="1"/>
</dbReference>
<dbReference type="KEGG" id="acad:UA74_17475"/>
<evidence type="ECO:0000256" key="4">
    <source>
        <dbReference type="ARBA" id="ARBA00022898"/>
    </source>
</evidence>
<dbReference type="EMBL" id="CP016076">
    <property type="protein sequence ID" value="APU15523.1"/>
    <property type="molecule type" value="Genomic_DNA"/>
</dbReference>